<name>A0A9P8BPE8_9FUNG</name>
<dbReference type="Proteomes" id="UP000707451">
    <property type="component" value="Unassembled WGS sequence"/>
</dbReference>
<reference evidence="1" key="1">
    <citation type="submission" date="2021-06" db="EMBL/GenBank/DDBJ databases">
        <title>Genome Sequence of Mortierella hyaline Strain SCG-10, a Cold-Adapted, Nitrate-Reducing Fungus Isolated from Soil in Minnesota, USA.</title>
        <authorList>
            <person name="Aldossari N."/>
        </authorList>
    </citation>
    <scope>NUCLEOTIDE SEQUENCE</scope>
    <source>
        <strain evidence="1">SCG-10</strain>
    </source>
</reference>
<evidence type="ECO:0000313" key="2">
    <source>
        <dbReference type="Proteomes" id="UP000707451"/>
    </source>
</evidence>
<dbReference type="OrthoDB" id="10552840at2759"/>
<comment type="caution">
    <text evidence="1">The sequence shown here is derived from an EMBL/GenBank/DDBJ whole genome shotgun (WGS) entry which is preliminary data.</text>
</comment>
<protein>
    <submittedName>
        <fullName evidence="1">Uncharacterized protein</fullName>
    </submittedName>
</protein>
<dbReference type="EMBL" id="JAHRHY010000029">
    <property type="protein sequence ID" value="KAG9060837.1"/>
    <property type="molecule type" value="Genomic_DNA"/>
</dbReference>
<gene>
    <name evidence="1" type="ORF">KI688_007906</name>
</gene>
<accession>A0A9P8BPE8</accession>
<dbReference type="AlphaFoldDB" id="A0A9P8BPE8"/>
<proteinExistence type="predicted"/>
<keyword evidence="2" id="KW-1185">Reference proteome</keyword>
<evidence type="ECO:0000313" key="1">
    <source>
        <dbReference type="EMBL" id="KAG9060837.1"/>
    </source>
</evidence>
<sequence>MQEPATLDLQRLIDDMGLVNDDIVIKPSEDHDDDDIRTVAQRMLETIKNTKVKMDEIDRDPSFFPPLVPVEPKKPPKQPPLMANVFPTHPKLIRWFFADRHMMKLVNNTSYVDDEGLLYQVFS</sequence>
<organism evidence="1 2">
    <name type="scientific">Linnemannia hyalina</name>
    <dbReference type="NCBI Taxonomy" id="64524"/>
    <lineage>
        <taxon>Eukaryota</taxon>
        <taxon>Fungi</taxon>
        <taxon>Fungi incertae sedis</taxon>
        <taxon>Mucoromycota</taxon>
        <taxon>Mortierellomycotina</taxon>
        <taxon>Mortierellomycetes</taxon>
        <taxon>Mortierellales</taxon>
        <taxon>Mortierellaceae</taxon>
        <taxon>Linnemannia</taxon>
    </lineage>
</organism>